<dbReference type="AlphaFoldDB" id="A0A7S3IZE7"/>
<evidence type="ECO:0000313" key="2">
    <source>
        <dbReference type="EMBL" id="CAE0341688.1"/>
    </source>
</evidence>
<reference evidence="2" key="1">
    <citation type="submission" date="2021-01" db="EMBL/GenBank/DDBJ databases">
        <authorList>
            <person name="Corre E."/>
            <person name="Pelletier E."/>
            <person name="Niang G."/>
            <person name="Scheremetjew M."/>
            <person name="Finn R."/>
            <person name="Kale V."/>
            <person name="Holt S."/>
            <person name="Cochrane G."/>
            <person name="Meng A."/>
            <person name="Brown T."/>
            <person name="Cohen L."/>
        </authorList>
    </citation>
    <scope>NUCLEOTIDE SEQUENCE</scope>
    <source>
        <strain evidence="2">FSP1.4</strain>
    </source>
</reference>
<protein>
    <submittedName>
        <fullName evidence="2">Uncharacterized protein</fullName>
    </submittedName>
</protein>
<gene>
    <name evidence="2" type="ORF">EHAR0213_LOCUS595</name>
</gene>
<name>A0A7S3IZE7_9SPIT</name>
<feature type="compositionally biased region" description="Basic and acidic residues" evidence="1">
    <location>
        <begin position="11"/>
        <end position="21"/>
    </location>
</feature>
<evidence type="ECO:0000256" key="1">
    <source>
        <dbReference type="SAM" id="MobiDB-lite"/>
    </source>
</evidence>
<dbReference type="EMBL" id="HBII01001344">
    <property type="protein sequence ID" value="CAE0341688.1"/>
    <property type="molecule type" value="Transcribed_RNA"/>
</dbReference>
<accession>A0A7S3IZE7</accession>
<feature type="region of interest" description="Disordered" evidence="1">
    <location>
        <begin position="1"/>
        <end position="22"/>
    </location>
</feature>
<sequence>MSAKNSANRLSNERTAQEETFKGSSFSNVLNFHLKSSKAEPEKATAQTIDVFSKETPSTGNGQFRPREISPLCQKIQSLRKINRGQNKNLNKKLNQRMFGQGALNLNFKKRLLNHSELLDEIGSYYNPTYVKQFNKDSPVEPVTVPAKLVDNPLSMKHIQEMINSRNKLRSEGALSHQRSDFIVHKDGIREVKTQSQPFDCNLPIREFDEINYFRRCLSPILHRFINKKLPLVLRNNRGMSQKPSRQAKRKQFRKFIPSDNSCSKNCFRNDLSNSKRKNNFSTYIRDYTFGEVTIQNEGYLVKNEDKLKAYKALSPKLKLNFASLSNTVKNY</sequence>
<organism evidence="2">
    <name type="scientific">Euplotes harpa</name>
    <dbReference type="NCBI Taxonomy" id="151035"/>
    <lineage>
        <taxon>Eukaryota</taxon>
        <taxon>Sar</taxon>
        <taxon>Alveolata</taxon>
        <taxon>Ciliophora</taxon>
        <taxon>Intramacronucleata</taxon>
        <taxon>Spirotrichea</taxon>
        <taxon>Hypotrichia</taxon>
        <taxon>Euplotida</taxon>
        <taxon>Euplotidae</taxon>
        <taxon>Euplotes</taxon>
    </lineage>
</organism>
<proteinExistence type="predicted"/>
<feature type="compositionally biased region" description="Polar residues" evidence="1">
    <location>
        <begin position="1"/>
        <end position="10"/>
    </location>
</feature>